<comment type="caution">
    <text evidence="2">The sequence shown here is derived from an EMBL/GenBank/DDBJ whole genome shotgun (WGS) entry which is preliminary data.</text>
</comment>
<feature type="compositionally biased region" description="Polar residues" evidence="1">
    <location>
        <begin position="696"/>
        <end position="713"/>
    </location>
</feature>
<dbReference type="InterPro" id="IPR035994">
    <property type="entry name" value="Nucleoside_phosphorylase_sf"/>
</dbReference>
<reference evidence="2 3" key="1">
    <citation type="submission" date="2018-10" db="EMBL/GenBank/DDBJ databases">
        <title>Fifty Aureobasidium pullulans genomes reveal a recombining polyextremotolerant generalist.</title>
        <authorList>
            <person name="Gostincar C."/>
            <person name="Turk M."/>
            <person name="Zajc J."/>
            <person name="Gunde-Cimerman N."/>
        </authorList>
    </citation>
    <scope>NUCLEOTIDE SEQUENCE [LARGE SCALE GENOMIC DNA]</scope>
    <source>
        <strain evidence="2 3">EXF-3519</strain>
    </source>
</reference>
<feature type="region of interest" description="Disordered" evidence="1">
    <location>
        <begin position="1241"/>
        <end position="1271"/>
    </location>
</feature>
<dbReference type="Proteomes" id="UP000309734">
    <property type="component" value="Unassembled WGS sequence"/>
</dbReference>
<organism evidence="2 3">
    <name type="scientific">Aureobasidium pullulans</name>
    <name type="common">Black yeast</name>
    <name type="synonym">Pullularia pullulans</name>
    <dbReference type="NCBI Taxonomy" id="5580"/>
    <lineage>
        <taxon>Eukaryota</taxon>
        <taxon>Fungi</taxon>
        <taxon>Dikarya</taxon>
        <taxon>Ascomycota</taxon>
        <taxon>Pezizomycotina</taxon>
        <taxon>Dothideomycetes</taxon>
        <taxon>Dothideomycetidae</taxon>
        <taxon>Dothideales</taxon>
        <taxon>Saccotheciaceae</taxon>
        <taxon>Aureobasidium</taxon>
    </lineage>
</organism>
<dbReference type="SUPFAM" id="SSF53167">
    <property type="entry name" value="Purine and uridine phosphorylases"/>
    <property type="match status" value="1"/>
</dbReference>
<dbReference type="Pfam" id="PF13374">
    <property type="entry name" value="TPR_10"/>
    <property type="match status" value="1"/>
</dbReference>
<feature type="region of interest" description="Disordered" evidence="1">
    <location>
        <begin position="696"/>
        <end position="722"/>
    </location>
</feature>
<dbReference type="AlphaFoldDB" id="A0A4S9WET9"/>
<dbReference type="Gene3D" id="3.40.50.1580">
    <property type="entry name" value="Nucleoside phosphorylase domain"/>
    <property type="match status" value="1"/>
</dbReference>
<dbReference type="Gene3D" id="3.40.50.300">
    <property type="entry name" value="P-loop containing nucleotide triphosphate hydrolases"/>
    <property type="match status" value="1"/>
</dbReference>
<dbReference type="EMBL" id="QZBS01000427">
    <property type="protein sequence ID" value="THZ64109.1"/>
    <property type="molecule type" value="Genomic_DNA"/>
</dbReference>
<dbReference type="PANTHER" id="PTHR46082">
    <property type="entry name" value="ATP/GTP-BINDING PROTEIN-RELATED"/>
    <property type="match status" value="1"/>
</dbReference>
<evidence type="ECO:0000313" key="2">
    <source>
        <dbReference type="EMBL" id="THZ64109.1"/>
    </source>
</evidence>
<dbReference type="GO" id="GO:0003824">
    <property type="term" value="F:catalytic activity"/>
    <property type="evidence" value="ECO:0007669"/>
    <property type="project" value="InterPro"/>
</dbReference>
<dbReference type="InterPro" id="IPR011990">
    <property type="entry name" value="TPR-like_helical_dom_sf"/>
</dbReference>
<accession>A0A4S9WET9</accession>
<protein>
    <submittedName>
        <fullName evidence="2">Purine and uridine phosphorylase</fullName>
    </submittedName>
</protein>
<dbReference type="InterPro" id="IPR053137">
    <property type="entry name" value="NLR-like"/>
</dbReference>
<dbReference type="InterPro" id="IPR027417">
    <property type="entry name" value="P-loop_NTPase"/>
</dbReference>
<sequence length="1271" mass="141961">MPLTLESYQVGWICALSVEAELAELMLDKIHDSIPLPARDENIYTLGQIDVNGQGGSHNVVIARLPAAETGTAAAATVAKDMLRTFTNLKFGLMVGIAGGIWSPEVDVRLGDVVVGAPDDNGPGVVQYDHGKYIQGKEFVHRGILDKAPKVLRTAVSVAKQVRRRKAFLSHLNDDDVKELAPRPTDDILFEAAYAHPDGARSCAGCEVQRKKERAERRDLVPLVHYGAIASGNGVVKDALFADDVRRKHGILCFEMEAAGLDNFPCLVIRGISDYADTHKNDDWHAYAASTAAAYAKELLKVVPLTAISQLPSIGNKHWLVPRPSTPLFTGRESVLQKMKDHLVRRSDDNRERPIFVCCGIGGSGKSETAIKFVEKNRNSFWGIFWINADTQDTAKQGFAEIASACSISNTSIEDVKSWLAKKDSPWLLVLDNCDTMNKDYSSYFPSRQNGSIIMTTRLPECKSYGISDDMDKFGPEASSSLLLQACGDKYQDRERHRDAAANVVKLVDELAIALVHAGAYIGRGFCTLQEYPQRFQTQKKHAMQFSPVQRASRYGSVYTTFEISAKALFASGDKYDRLALTLLRILAFLDHEDVEEDIFKRALEYCQDLEQYLNTSLRVLEELQKAVTVVPCDDQPSQLVSKKHGPAHGSRVKKLVLRNMKSLFQIQKKSRNSAAVVPSKSPFIATVDEEPATGQMSYPVSVSETPSLSTNETSEHDADDGEIGHLSRWHCEEFRSTHLFDSNTLSDIEISRVRLADLSLIRVNDKAISLHPLVHEWASIRLSAEERKQAWGQTVCILALSTEEHKDWQIFTRSLKAHIEACFKDRKNIGYDDEIPLDLARCLYLLAWQLCQAYNNVLSLELFQAVQKRCLLQPNTFAVRAQELLYCEAACLIGIPGRTADAVTMFKKIVPHRLEFLGPDDSRTQIAQYALATCYIGQCEYKKVIHILEPVVTRFLAHAAQTASDDEVAESKDAESSVQSHLRGPVRSSCMHVLSKAYIHLGNIAKAVPLLEELVTYRTSGLHSWDPLRLSSMHDLAFAHTKLGQNELALPYLEEVVRFESQTLPSDDLERMNSVYLLAAVYRSVGRAQEAINLREKALGLEHGFTLANQTSGHSSWILKPVSEYRGKIIGRRERIQSTMMHNLAVDYLDTDRVLEAKVLLKPVVDFRSEFYSLDDPERLRSMRELAIAYILLEDSEELGEAIRLLEQVISNGEKDFESEPGLLAITEGWLDRGRDLLDSRESSGSWTTTDDEEQSDQEAQVSDEGGRPM</sequence>
<gene>
    <name evidence="2" type="ORF">D6C85_08714</name>
</gene>
<dbReference type="PANTHER" id="PTHR46082:SF6">
    <property type="entry name" value="AAA+ ATPASE DOMAIN-CONTAINING PROTEIN-RELATED"/>
    <property type="match status" value="1"/>
</dbReference>
<dbReference type="GO" id="GO:0009116">
    <property type="term" value="P:nucleoside metabolic process"/>
    <property type="evidence" value="ECO:0007669"/>
    <property type="project" value="InterPro"/>
</dbReference>
<dbReference type="SUPFAM" id="SSF48452">
    <property type="entry name" value="TPR-like"/>
    <property type="match status" value="2"/>
</dbReference>
<evidence type="ECO:0000256" key="1">
    <source>
        <dbReference type="SAM" id="MobiDB-lite"/>
    </source>
</evidence>
<dbReference type="SUPFAM" id="SSF52540">
    <property type="entry name" value="P-loop containing nucleoside triphosphate hydrolases"/>
    <property type="match status" value="1"/>
</dbReference>
<name>A0A4S9WET9_AURPU</name>
<proteinExistence type="predicted"/>
<dbReference type="Gene3D" id="1.25.40.10">
    <property type="entry name" value="Tetratricopeptide repeat domain"/>
    <property type="match status" value="2"/>
</dbReference>
<evidence type="ECO:0000313" key="3">
    <source>
        <dbReference type="Proteomes" id="UP000309734"/>
    </source>
</evidence>